<dbReference type="EMBL" id="JAQLUK010000333">
    <property type="protein sequence ID" value="MDB2294693.1"/>
    <property type="molecule type" value="Genomic_DNA"/>
</dbReference>
<comment type="catalytic activity">
    <reaction evidence="15">
        <text>(2E)-dodecenoyl-CoA + NADPH + H(+) = dodecanoyl-CoA + NADP(+)</text>
        <dbReference type="Rhea" id="RHEA:44964"/>
        <dbReference type="ChEBI" id="CHEBI:15378"/>
        <dbReference type="ChEBI" id="CHEBI:57330"/>
        <dbReference type="ChEBI" id="CHEBI:57375"/>
        <dbReference type="ChEBI" id="CHEBI:57783"/>
        <dbReference type="ChEBI" id="CHEBI:58349"/>
    </reaction>
    <physiologicalReaction direction="left-to-right" evidence="15">
        <dbReference type="Rhea" id="RHEA:44965"/>
    </physiologicalReaction>
</comment>
<dbReference type="SUPFAM" id="SSF51735">
    <property type="entry name" value="NAD(P)-binding Rossmann-fold domains"/>
    <property type="match status" value="1"/>
</dbReference>
<evidence type="ECO:0000256" key="3">
    <source>
        <dbReference type="ARBA" id="ARBA00022516"/>
    </source>
</evidence>
<evidence type="ECO:0000256" key="9">
    <source>
        <dbReference type="ARBA" id="ARBA00023140"/>
    </source>
</evidence>
<keyword evidence="3" id="KW-0444">Lipid biosynthesis</keyword>
<evidence type="ECO:0000256" key="13">
    <source>
        <dbReference type="ARBA" id="ARBA00038849"/>
    </source>
</evidence>
<gene>
    <name evidence="21" type="ORF">PM085_21120</name>
</gene>
<keyword evidence="22" id="KW-1185">Reference proteome</keyword>
<dbReference type="Proteomes" id="UP001210528">
    <property type="component" value="Unassembled WGS sequence"/>
</dbReference>
<keyword evidence="4" id="KW-0597">Phosphoprotein</keyword>
<comment type="catalytic activity">
    <reaction evidence="17">
        <text>(2E)-hexenoyl-CoA + NADPH + H(+) = hexanoyl-CoA + NADP(+)</text>
        <dbReference type="Rhea" id="RHEA:44956"/>
        <dbReference type="ChEBI" id="CHEBI:15378"/>
        <dbReference type="ChEBI" id="CHEBI:57783"/>
        <dbReference type="ChEBI" id="CHEBI:58349"/>
        <dbReference type="ChEBI" id="CHEBI:62077"/>
        <dbReference type="ChEBI" id="CHEBI:62620"/>
    </reaction>
    <physiologicalReaction direction="left-to-right" evidence="17">
        <dbReference type="Rhea" id="RHEA:44957"/>
    </physiologicalReaction>
</comment>
<evidence type="ECO:0000256" key="18">
    <source>
        <dbReference type="ARBA" id="ARBA00049251"/>
    </source>
</evidence>
<evidence type="ECO:0000256" key="17">
    <source>
        <dbReference type="ARBA" id="ARBA00049108"/>
    </source>
</evidence>
<dbReference type="InterPro" id="IPR002347">
    <property type="entry name" value="SDR_fam"/>
</dbReference>
<evidence type="ECO:0000256" key="15">
    <source>
        <dbReference type="ARBA" id="ARBA00047570"/>
    </source>
</evidence>
<sequence length="46" mass="4563">MLDGKTAIVTGGSAGIGKAIAAEFVDQGASVVIANRTEEAGRETAE</sequence>
<evidence type="ECO:0000256" key="19">
    <source>
        <dbReference type="ARBA" id="ARBA00049386"/>
    </source>
</evidence>
<protein>
    <recommendedName>
        <fullName evidence="14">Peroxisomal trans-2-enoyl-CoA reductase</fullName>
        <ecNumber evidence="13">1.3.1.38</ecNumber>
    </recommendedName>
</protein>
<evidence type="ECO:0000313" key="21">
    <source>
        <dbReference type="EMBL" id="MDB2294693.1"/>
    </source>
</evidence>
<keyword evidence="9" id="KW-0576">Peroxisome</keyword>
<comment type="pathway">
    <text evidence="2">Lipid metabolism.</text>
</comment>
<keyword evidence="8" id="KW-0443">Lipid metabolism</keyword>
<dbReference type="PANTHER" id="PTHR24317">
    <property type="entry name" value="PEROXISOMAL TRANS-2-ENOYL-COA REDUCTASE"/>
    <property type="match status" value="1"/>
</dbReference>
<evidence type="ECO:0000256" key="2">
    <source>
        <dbReference type="ARBA" id="ARBA00005189"/>
    </source>
</evidence>
<dbReference type="PANTHER" id="PTHR24317:SF7">
    <property type="entry name" value="PEROXISOMAL TRANS-2-ENOYL-COA REDUCTASE"/>
    <property type="match status" value="1"/>
</dbReference>
<evidence type="ECO:0000256" key="5">
    <source>
        <dbReference type="ARBA" id="ARBA00022832"/>
    </source>
</evidence>
<comment type="subcellular location">
    <subcellularLocation>
        <location evidence="1">Peroxisome</location>
    </subcellularLocation>
</comment>
<keyword evidence="5" id="KW-0276">Fatty acid metabolism</keyword>
<accession>A0ABT4ZA93</accession>
<evidence type="ECO:0000256" key="1">
    <source>
        <dbReference type="ARBA" id="ARBA00004275"/>
    </source>
</evidence>
<evidence type="ECO:0000256" key="10">
    <source>
        <dbReference type="ARBA" id="ARBA00023160"/>
    </source>
</evidence>
<comment type="catalytic activity">
    <reaction evidence="18">
        <text>a (2E)-enoyl-CoA + NADPH + H(+) = a 2,3-saturated acyl-CoA + NADP(+)</text>
        <dbReference type="Rhea" id="RHEA:33763"/>
        <dbReference type="ChEBI" id="CHEBI:15378"/>
        <dbReference type="ChEBI" id="CHEBI:57783"/>
        <dbReference type="ChEBI" id="CHEBI:58349"/>
        <dbReference type="ChEBI" id="CHEBI:58856"/>
        <dbReference type="ChEBI" id="CHEBI:65111"/>
        <dbReference type="EC" id="1.3.1.38"/>
    </reaction>
    <physiologicalReaction direction="left-to-right" evidence="18">
        <dbReference type="Rhea" id="RHEA:33764"/>
    </physiologicalReaction>
</comment>
<comment type="caution">
    <text evidence="21">The sequence shown here is derived from an EMBL/GenBank/DDBJ whole genome shotgun (WGS) entry which is preliminary data.</text>
</comment>
<name>A0ABT4ZA93_HALEZ</name>
<proteinExistence type="predicted"/>
<dbReference type="Pfam" id="PF00106">
    <property type="entry name" value="adh_short"/>
    <property type="match status" value="1"/>
</dbReference>
<comment type="subunit">
    <text evidence="12">Interacts with PEX5, probably required to target it into peroxisomes.</text>
</comment>
<evidence type="ECO:0000256" key="14">
    <source>
        <dbReference type="ARBA" id="ARBA00041063"/>
    </source>
</evidence>
<dbReference type="InterPro" id="IPR036291">
    <property type="entry name" value="NAD(P)-bd_dom_sf"/>
</dbReference>
<evidence type="ECO:0000256" key="11">
    <source>
        <dbReference type="ARBA" id="ARBA00037124"/>
    </source>
</evidence>
<keyword evidence="10" id="KW-0275">Fatty acid biosynthesis</keyword>
<keyword evidence="6" id="KW-0521">NADP</keyword>
<reference evidence="21 22" key="1">
    <citation type="submission" date="2023-01" db="EMBL/GenBank/DDBJ databases">
        <title>Halorubrum ezzemoulense from Santa Pola, Spain.</title>
        <authorList>
            <person name="Feng Y."/>
            <person name="Louyakis A.S."/>
            <person name="Gogarten J.P."/>
        </authorList>
    </citation>
    <scope>NUCLEOTIDE SEQUENCE [LARGE SCALE GENOMIC DNA]</scope>
    <source>
        <strain evidence="21 22">AMM015</strain>
    </source>
</reference>
<feature type="non-terminal residue" evidence="21">
    <location>
        <position position="46"/>
    </location>
</feature>
<evidence type="ECO:0000256" key="8">
    <source>
        <dbReference type="ARBA" id="ARBA00023098"/>
    </source>
</evidence>
<dbReference type="EC" id="1.3.1.38" evidence="13"/>
<evidence type="ECO:0000256" key="16">
    <source>
        <dbReference type="ARBA" id="ARBA00048686"/>
    </source>
</evidence>
<keyword evidence="7" id="KW-0560">Oxidoreductase</keyword>
<comment type="catalytic activity">
    <reaction evidence="20">
        <text>(2E)-octenoyl-CoA + NADPH + H(+) = octanoyl-CoA + NADP(+)</text>
        <dbReference type="Rhea" id="RHEA:44952"/>
        <dbReference type="ChEBI" id="CHEBI:15378"/>
        <dbReference type="ChEBI" id="CHEBI:57386"/>
        <dbReference type="ChEBI" id="CHEBI:57783"/>
        <dbReference type="ChEBI" id="CHEBI:58349"/>
        <dbReference type="ChEBI" id="CHEBI:62242"/>
    </reaction>
    <physiologicalReaction direction="left-to-right" evidence="20">
        <dbReference type="Rhea" id="RHEA:44953"/>
    </physiologicalReaction>
</comment>
<comment type="function">
    <text evidence="11">Participates in chain elongation of fatty acids. Catalyzes the reduction of trans-2-enoyl-CoAs of varying chain lengths from 6:1 to 16:1, having maximum activity with 10:1 CoA. Has no 2,4-dienoyl-CoA reductase activity.</text>
</comment>
<evidence type="ECO:0000313" key="22">
    <source>
        <dbReference type="Proteomes" id="UP001210528"/>
    </source>
</evidence>
<dbReference type="InterPro" id="IPR052388">
    <property type="entry name" value="Peroxisomal_t2-enoyl-CoA_red"/>
</dbReference>
<comment type="catalytic activity">
    <reaction evidence="19">
        <text>(2E)-decenoyl-CoA + NADPH + H(+) = decanoyl-CoA + NADP(+)</text>
        <dbReference type="Rhea" id="RHEA:44960"/>
        <dbReference type="ChEBI" id="CHEBI:15378"/>
        <dbReference type="ChEBI" id="CHEBI:57783"/>
        <dbReference type="ChEBI" id="CHEBI:58349"/>
        <dbReference type="ChEBI" id="CHEBI:61406"/>
        <dbReference type="ChEBI" id="CHEBI:61430"/>
    </reaction>
    <physiologicalReaction direction="left-to-right" evidence="19">
        <dbReference type="Rhea" id="RHEA:44961"/>
    </physiologicalReaction>
</comment>
<dbReference type="Gene3D" id="3.40.50.720">
    <property type="entry name" value="NAD(P)-binding Rossmann-like Domain"/>
    <property type="match status" value="1"/>
</dbReference>
<evidence type="ECO:0000256" key="12">
    <source>
        <dbReference type="ARBA" id="ARBA00038622"/>
    </source>
</evidence>
<evidence type="ECO:0000256" key="20">
    <source>
        <dbReference type="ARBA" id="ARBA00049559"/>
    </source>
</evidence>
<evidence type="ECO:0000256" key="6">
    <source>
        <dbReference type="ARBA" id="ARBA00022857"/>
    </source>
</evidence>
<evidence type="ECO:0000256" key="7">
    <source>
        <dbReference type="ARBA" id="ARBA00023002"/>
    </source>
</evidence>
<dbReference type="RefSeq" id="WP_271971038.1">
    <property type="nucleotide sequence ID" value="NZ_JAQLUK010000333.1"/>
</dbReference>
<evidence type="ECO:0000256" key="4">
    <source>
        <dbReference type="ARBA" id="ARBA00022553"/>
    </source>
</evidence>
<organism evidence="21 22">
    <name type="scientific">Halorubrum ezzemoulense</name>
    <name type="common">Halorubrum chaoviator</name>
    <dbReference type="NCBI Taxonomy" id="337243"/>
    <lineage>
        <taxon>Archaea</taxon>
        <taxon>Methanobacteriati</taxon>
        <taxon>Methanobacteriota</taxon>
        <taxon>Stenosarchaea group</taxon>
        <taxon>Halobacteria</taxon>
        <taxon>Halobacteriales</taxon>
        <taxon>Haloferacaceae</taxon>
        <taxon>Halorubrum</taxon>
    </lineage>
</organism>
<comment type="catalytic activity">
    <reaction evidence="16">
        <text>(2E)-tetradecenoyl-CoA + NADPH + H(+) = tetradecanoyl-CoA + NADP(+)</text>
        <dbReference type="Rhea" id="RHEA:44968"/>
        <dbReference type="ChEBI" id="CHEBI:15378"/>
        <dbReference type="ChEBI" id="CHEBI:57385"/>
        <dbReference type="ChEBI" id="CHEBI:57783"/>
        <dbReference type="ChEBI" id="CHEBI:58349"/>
        <dbReference type="ChEBI" id="CHEBI:61405"/>
    </reaction>
    <physiologicalReaction direction="left-to-right" evidence="16">
        <dbReference type="Rhea" id="RHEA:44969"/>
    </physiologicalReaction>
</comment>